<protein>
    <submittedName>
        <fullName evidence="1">Uncharacterized protein</fullName>
    </submittedName>
</protein>
<keyword evidence="2" id="KW-1185">Reference proteome</keyword>
<dbReference type="EMBL" id="ML170394">
    <property type="protein sequence ID" value="TDL14089.1"/>
    <property type="molecule type" value="Genomic_DNA"/>
</dbReference>
<reference evidence="1 2" key="1">
    <citation type="submission" date="2018-06" db="EMBL/GenBank/DDBJ databases">
        <title>A transcriptomic atlas of mushroom development highlights an independent origin of complex multicellularity.</title>
        <authorList>
            <consortium name="DOE Joint Genome Institute"/>
            <person name="Krizsan K."/>
            <person name="Almasi E."/>
            <person name="Merenyi Z."/>
            <person name="Sahu N."/>
            <person name="Viragh M."/>
            <person name="Koszo T."/>
            <person name="Mondo S."/>
            <person name="Kiss B."/>
            <person name="Balint B."/>
            <person name="Kues U."/>
            <person name="Barry K."/>
            <person name="Hegedus J.C."/>
            <person name="Henrissat B."/>
            <person name="Johnson J."/>
            <person name="Lipzen A."/>
            <person name="Ohm R."/>
            <person name="Nagy I."/>
            <person name="Pangilinan J."/>
            <person name="Yan J."/>
            <person name="Xiong Y."/>
            <person name="Grigoriev I.V."/>
            <person name="Hibbett D.S."/>
            <person name="Nagy L.G."/>
        </authorList>
    </citation>
    <scope>NUCLEOTIDE SEQUENCE [LARGE SCALE GENOMIC DNA]</scope>
    <source>
        <strain evidence="1 2">SZMC22713</strain>
    </source>
</reference>
<sequence length="278" mass="31040">MALLIASCQPYSTPDKLPPSPSNSSLTTTSANFVTRFLMSEVVIQQNCIGDKELEYALERQLPATGSHALLPRLPNSLAPKPARADRADVLVLTDVTSTNAERKEDEEREPWRQEPALVGVHGKQTDPWHSVDIKLETMVKDHTKAASTQEKEKTLNDVITHSKDLMSELDDAINTKIVAKIEELFPKCESGVAKRPHSMATQRLLEPKHRSDFPTQFANCKVWYEGLKSSAHGSSREHMDSLLDKLIPMWAALKPVVDAESPNKDTVLDIKPKTTWK</sequence>
<accession>A0A4Y7PHQ8</accession>
<organism evidence="1 2">
    <name type="scientific">Rickenella mellea</name>
    <dbReference type="NCBI Taxonomy" id="50990"/>
    <lineage>
        <taxon>Eukaryota</taxon>
        <taxon>Fungi</taxon>
        <taxon>Dikarya</taxon>
        <taxon>Basidiomycota</taxon>
        <taxon>Agaricomycotina</taxon>
        <taxon>Agaricomycetes</taxon>
        <taxon>Hymenochaetales</taxon>
        <taxon>Rickenellaceae</taxon>
        <taxon>Rickenella</taxon>
    </lineage>
</organism>
<gene>
    <name evidence="1" type="ORF">BD410DRAFT_846366</name>
</gene>
<proteinExistence type="predicted"/>
<dbReference type="AlphaFoldDB" id="A0A4Y7PHQ8"/>
<evidence type="ECO:0000313" key="1">
    <source>
        <dbReference type="EMBL" id="TDL14089.1"/>
    </source>
</evidence>
<dbReference type="Proteomes" id="UP000294933">
    <property type="component" value="Unassembled WGS sequence"/>
</dbReference>
<name>A0A4Y7PHQ8_9AGAM</name>
<dbReference type="VEuPathDB" id="FungiDB:BD410DRAFT_846366"/>
<evidence type="ECO:0000313" key="2">
    <source>
        <dbReference type="Proteomes" id="UP000294933"/>
    </source>
</evidence>